<dbReference type="KEGG" id="fvr:FVEG_05675"/>
<keyword evidence="3" id="KW-1185">Reference proteome</keyword>
<dbReference type="AlphaFoldDB" id="W7M153"/>
<dbReference type="GeneID" id="30063649"/>
<evidence type="ECO:0008006" key="4">
    <source>
        <dbReference type="Google" id="ProtNLM"/>
    </source>
</evidence>
<dbReference type="RefSeq" id="XP_018750862.1">
    <property type="nucleotide sequence ID" value="XM_018893918.1"/>
</dbReference>
<protein>
    <recommendedName>
        <fullName evidence="4">Fucose-specific lectin</fullName>
    </recommendedName>
</protein>
<dbReference type="EMBL" id="DS022247">
    <property type="protein sequence ID" value="EWG44671.1"/>
    <property type="molecule type" value="Genomic_DNA"/>
</dbReference>
<reference evidence="2 3" key="1">
    <citation type="journal article" date="2010" name="Nature">
        <title>Comparative genomics reveals mobile pathogenicity chromosomes in Fusarium.</title>
        <authorList>
            <person name="Ma L.J."/>
            <person name="van der Does H.C."/>
            <person name="Borkovich K.A."/>
            <person name="Coleman J.J."/>
            <person name="Daboussi M.J."/>
            <person name="Di Pietro A."/>
            <person name="Dufresne M."/>
            <person name="Freitag M."/>
            <person name="Grabherr M."/>
            <person name="Henrissat B."/>
            <person name="Houterman P.M."/>
            <person name="Kang S."/>
            <person name="Shim W.B."/>
            <person name="Woloshuk C."/>
            <person name="Xie X."/>
            <person name="Xu J.R."/>
            <person name="Antoniw J."/>
            <person name="Baker S.E."/>
            <person name="Bluhm B.H."/>
            <person name="Breakspear A."/>
            <person name="Brown D.W."/>
            <person name="Butchko R.A."/>
            <person name="Chapman S."/>
            <person name="Coulson R."/>
            <person name="Coutinho P.M."/>
            <person name="Danchin E.G."/>
            <person name="Diener A."/>
            <person name="Gale L.R."/>
            <person name="Gardiner D.M."/>
            <person name="Goff S."/>
            <person name="Hammond-Kosack K.E."/>
            <person name="Hilburn K."/>
            <person name="Hua-Van A."/>
            <person name="Jonkers W."/>
            <person name="Kazan K."/>
            <person name="Kodira C.D."/>
            <person name="Koehrsen M."/>
            <person name="Kumar L."/>
            <person name="Lee Y.H."/>
            <person name="Li L."/>
            <person name="Manners J.M."/>
            <person name="Miranda-Saavedra D."/>
            <person name="Mukherjee M."/>
            <person name="Park G."/>
            <person name="Park J."/>
            <person name="Park S.Y."/>
            <person name="Proctor R.H."/>
            <person name="Regev A."/>
            <person name="Ruiz-Roldan M.C."/>
            <person name="Sain D."/>
            <person name="Sakthikumar S."/>
            <person name="Sykes S."/>
            <person name="Schwartz D.C."/>
            <person name="Turgeon B.G."/>
            <person name="Wapinski I."/>
            <person name="Yoder O."/>
            <person name="Young S."/>
            <person name="Zeng Q."/>
            <person name="Zhou S."/>
            <person name="Galagan J."/>
            <person name="Cuomo C.A."/>
            <person name="Kistler H.C."/>
            <person name="Rep M."/>
        </authorList>
    </citation>
    <scope>NUCLEOTIDE SEQUENCE [LARGE SCALE GENOMIC DNA]</scope>
    <source>
        <strain evidence="3">M3125 / FGSC 7600</strain>
    </source>
</reference>
<dbReference type="VEuPathDB" id="FungiDB:FVEG_05675"/>
<name>W7M153_GIBM7</name>
<proteinExistence type="predicted"/>
<evidence type="ECO:0000256" key="1">
    <source>
        <dbReference type="SAM" id="MobiDB-lite"/>
    </source>
</evidence>
<dbReference type="eggNOG" id="ENOG502RJ2S">
    <property type="taxonomic scope" value="Eukaryota"/>
</dbReference>
<evidence type="ECO:0000313" key="3">
    <source>
        <dbReference type="Proteomes" id="UP000009096"/>
    </source>
</evidence>
<evidence type="ECO:0000313" key="2">
    <source>
        <dbReference type="EMBL" id="EWG44671.1"/>
    </source>
</evidence>
<gene>
    <name evidence="2" type="ORF">FVEG_05675</name>
</gene>
<sequence>MADELRLSSDSNEHRPRSSMTLMTTLDDGTTINLTVSPASTTSSAVTASTTFTHTSFSFQISTSLPNQALPLQKHSTAPEPHSCAASLNPHRSPKHINTLKAPAKHSTPGNMTSLPSDVVGIDTGEKSLLFYVIADPKGNYNLSYLESPDDGGKGNYSVKKIKRARDMSETNEDEAMRDIKVSPNNKQVAAITWKGSQGVEIRVYYVDAENDHLREVCKTGNSGWFIGSLSFDDDNNKYKIRPNTSISASVHKYVINNRDNFNLRVFAAEDGETNKKGLPQISIFKFNHDETPQRPAWQGVYITSTINEY</sequence>
<dbReference type="OrthoDB" id="4652505at2759"/>
<organism evidence="2 3">
    <name type="scientific">Gibberella moniliformis (strain M3125 / FGSC 7600)</name>
    <name type="common">Maize ear and stalk rot fungus</name>
    <name type="synonym">Fusarium verticillioides</name>
    <dbReference type="NCBI Taxonomy" id="334819"/>
    <lineage>
        <taxon>Eukaryota</taxon>
        <taxon>Fungi</taxon>
        <taxon>Dikarya</taxon>
        <taxon>Ascomycota</taxon>
        <taxon>Pezizomycotina</taxon>
        <taxon>Sordariomycetes</taxon>
        <taxon>Hypocreomycetidae</taxon>
        <taxon>Hypocreales</taxon>
        <taxon>Nectriaceae</taxon>
        <taxon>Fusarium</taxon>
        <taxon>Fusarium fujikuroi species complex</taxon>
    </lineage>
</organism>
<accession>W7M153</accession>
<feature type="region of interest" description="Disordered" evidence="1">
    <location>
        <begin position="73"/>
        <end position="93"/>
    </location>
</feature>
<dbReference type="SUPFAM" id="SSF82171">
    <property type="entry name" value="DPP6 N-terminal domain-like"/>
    <property type="match status" value="1"/>
</dbReference>
<dbReference type="Proteomes" id="UP000009096">
    <property type="component" value="Chromosome 3"/>
</dbReference>
<dbReference type="Gene3D" id="2.120.10.70">
    <property type="entry name" value="Fucose-specific lectin"/>
    <property type="match status" value="1"/>
</dbReference>